<dbReference type="PROSITE" id="PS50850">
    <property type="entry name" value="MFS"/>
    <property type="match status" value="1"/>
</dbReference>
<proteinExistence type="inferred from homology"/>
<evidence type="ECO:0000256" key="3">
    <source>
        <dbReference type="ARBA" id="ARBA00022448"/>
    </source>
</evidence>
<feature type="transmembrane region" description="Helical" evidence="7">
    <location>
        <begin position="12"/>
        <end position="32"/>
    </location>
</feature>
<feature type="transmembrane region" description="Helical" evidence="7">
    <location>
        <begin position="52"/>
        <end position="71"/>
    </location>
</feature>
<keyword evidence="4 7" id="KW-0812">Transmembrane</keyword>
<sequence>MARGPEWLTKTFLASIFLGIGGFLYGYDSGIITPSLALGSFKTYFGNPNAPLRGAIVSIYQAGAWFGSASVGVTSDRLGRRKAIAFGCAWGVLGAALMAGAAHVAMLIIGRLLIGYAVGTITGVSPVFGAEIAKTNERARVTAVTQMSEGKWSNPNQWRLGFAIQGIPALLLGVGVLFIGESPRWLCLKGRYEEAEQTFRRWHYNGTNDEWCKTEFNLIHTSIAEETQAQNRLGWADLVRTAPYRRRLFVGSFVWAAAMLSGISFVQYFQTAIYATLQFDQDQQLLVSGLYGCARCNQSSPFIRLSSLVAALAVPGLPTNAAAQKGLIACIFFVSANYSALLGPMSWIIPPEVFTTELRAKANSVVQVIHYSISLVITQCSPIALERVGWKYYILFILTNALCAVVFALAYPETRGKSLEEMDEIFGDVQKRHDLEYKSAGDASSEKDGFQVVEAAK</sequence>
<dbReference type="PRINTS" id="PR00171">
    <property type="entry name" value="SUGRTRNSPORT"/>
</dbReference>
<evidence type="ECO:0000313" key="10">
    <source>
        <dbReference type="Proteomes" id="UP001197093"/>
    </source>
</evidence>
<protein>
    <recommendedName>
        <fullName evidence="8">Major facilitator superfamily (MFS) profile domain-containing protein</fullName>
    </recommendedName>
</protein>
<dbReference type="PANTHER" id="PTHR48022">
    <property type="entry name" value="PLASTIDIC GLUCOSE TRANSPORTER 4"/>
    <property type="match status" value="1"/>
</dbReference>
<evidence type="ECO:0000256" key="5">
    <source>
        <dbReference type="ARBA" id="ARBA00022989"/>
    </source>
</evidence>
<feature type="transmembrane region" description="Helical" evidence="7">
    <location>
        <begin position="326"/>
        <end position="348"/>
    </location>
</feature>
<feature type="transmembrane region" description="Helical" evidence="7">
    <location>
        <begin position="392"/>
        <end position="411"/>
    </location>
</feature>
<dbReference type="Gene3D" id="1.20.1250.20">
    <property type="entry name" value="MFS general substrate transporter like domains"/>
    <property type="match status" value="1"/>
</dbReference>
<feature type="domain" description="Major facilitator superfamily (MFS) profile" evidence="8">
    <location>
        <begin position="14"/>
        <end position="415"/>
    </location>
</feature>
<dbReference type="InterPro" id="IPR005829">
    <property type="entry name" value="Sugar_transporter_CS"/>
</dbReference>
<feature type="transmembrane region" description="Helical" evidence="7">
    <location>
        <begin position="248"/>
        <end position="269"/>
    </location>
</feature>
<gene>
    <name evidence="9" type="ORF">NEMBOFW57_010820</name>
</gene>
<dbReference type="InterPro" id="IPR050360">
    <property type="entry name" value="MFS_Sugar_Transporters"/>
</dbReference>
<feature type="transmembrane region" description="Helical" evidence="7">
    <location>
        <begin position="160"/>
        <end position="179"/>
    </location>
</feature>
<keyword evidence="10" id="KW-1185">Reference proteome</keyword>
<comment type="subcellular location">
    <subcellularLocation>
        <location evidence="1">Membrane</location>
        <topology evidence="1">Multi-pass membrane protein</topology>
    </subcellularLocation>
</comment>
<feature type="transmembrane region" description="Helical" evidence="7">
    <location>
        <begin position="302"/>
        <end position="319"/>
    </location>
</feature>
<evidence type="ECO:0000256" key="6">
    <source>
        <dbReference type="ARBA" id="ARBA00023136"/>
    </source>
</evidence>
<evidence type="ECO:0000259" key="8">
    <source>
        <dbReference type="PROSITE" id="PS50850"/>
    </source>
</evidence>
<dbReference type="Pfam" id="PF00083">
    <property type="entry name" value="Sugar_tr"/>
    <property type="match status" value="2"/>
</dbReference>
<feature type="transmembrane region" description="Helical" evidence="7">
    <location>
        <begin position="83"/>
        <end position="109"/>
    </location>
</feature>
<name>A0AAD4HUJ8_9PEZI</name>
<comment type="similarity">
    <text evidence="2">Belongs to the major facilitator superfamily. Sugar transporter (TC 2.A.1.1) family.</text>
</comment>
<dbReference type="Proteomes" id="UP001197093">
    <property type="component" value="Unassembled WGS sequence"/>
</dbReference>
<dbReference type="PROSITE" id="PS00216">
    <property type="entry name" value="SUGAR_TRANSPORT_1"/>
    <property type="match status" value="1"/>
</dbReference>
<dbReference type="InterPro" id="IPR003663">
    <property type="entry name" value="Sugar/inositol_transpt"/>
</dbReference>
<evidence type="ECO:0000256" key="2">
    <source>
        <dbReference type="ARBA" id="ARBA00010992"/>
    </source>
</evidence>
<dbReference type="InterPro" id="IPR005828">
    <property type="entry name" value="MFS_sugar_transport-like"/>
</dbReference>
<keyword evidence="5 7" id="KW-1133">Transmembrane helix</keyword>
<organism evidence="9 10">
    <name type="scientific">Staphylotrichum longicolle</name>
    <dbReference type="NCBI Taxonomy" id="669026"/>
    <lineage>
        <taxon>Eukaryota</taxon>
        <taxon>Fungi</taxon>
        <taxon>Dikarya</taxon>
        <taxon>Ascomycota</taxon>
        <taxon>Pezizomycotina</taxon>
        <taxon>Sordariomycetes</taxon>
        <taxon>Sordariomycetidae</taxon>
        <taxon>Sordariales</taxon>
        <taxon>Chaetomiaceae</taxon>
        <taxon>Staphylotrichum</taxon>
    </lineage>
</organism>
<keyword evidence="3" id="KW-0813">Transport</keyword>
<dbReference type="AlphaFoldDB" id="A0AAD4HUJ8"/>
<reference evidence="9" key="1">
    <citation type="submission" date="2023-02" db="EMBL/GenBank/DDBJ databases">
        <authorList>
            <person name="Palmer J.M."/>
        </authorList>
    </citation>
    <scope>NUCLEOTIDE SEQUENCE</scope>
    <source>
        <strain evidence="9">FW57</strain>
    </source>
</reference>
<dbReference type="InterPro" id="IPR020846">
    <property type="entry name" value="MFS_dom"/>
</dbReference>
<evidence type="ECO:0000256" key="7">
    <source>
        <dbReference type="SAM" id="Phobius"/>
    </source>
</evidence>
<evidence type="ECO:0000313" key="9">
    <source>
        <dbReference type="EMBL" id="KAG7284447.1"/>
    </source>
</evidence>
<evidence type="ECO:0000256" key="4">
    <source>
        <dbReference type="ARBA" id="ARBA00022692"/>
    </source>
</evidence>
<accession>A0AAD4HUJ8</accession>
<dbReference type="InterPro" id="IPR036259">
    <property type="entry name" value="MFS_trans_sf"/>
</dbReference>
<dbReference type="PANTHER" id="PTHR48022:SF37">
    <property type="entry name" value="MAJOR FACILITATOR SUPERFAMILY (MFS) PROFILE DOMAIN-CONTAINING PROTEIN-RELATED"/>
    <property type="match status" value="1"/>
</dbReference>
<evidence type="ECO:0000256" key="1">
    <source>
        <dbReference type="ARBA" id="ARBA00004141"/>
    </source>
</evidence>
<dbReference type="GO" id="GO:0016020">
    <property type="term" value="C:membrane"/>
    <property type="evidence" value="ECO:0007669"/>
    <property type="project" value="UniProtKB-SubCell"/>
</dbReference>
<dbReference type="GO" id="GO:0005351">
    <property type="term" value="F:carbohydrate:proton symporter activity"/>
    <property type="evidence" value="ECO:0007669"/>
    <property type="project" value="TreeGrafter"/>
</dbReference>
<dbReference type="SUPFAM" id="SSF103473">
    <property type="entry name" value="MFS general substrate transporter"/>
    <property type="match status" value="1"/>
</dbReference>
<comment type="caution">
    <text evidence="9">The sequence shown here is derived from an EMBL/GenBank/DDBJ whole genome shotgun (WGS) entry which is preliminary data.</text>
</comment>
<keyword evidence="6 7" id="KW-0472">Membrane</keyword>
<dbReference type="EMBL" id="JAHCVI010000006">
    <property type="protein sequence ID" value="KAG7284447.1"/>
    <property type="molecule type" value="Genomic_DNA"/>
</dbReference>